<dbReference type="InterPro" id="IPR016161">
    <property type="entry name" value="Ald_DH/histidinol_DH"/>
</dbReference>
<dbReference type="AlphaFoldDB" id="A0A7S8C486"/>
<dbReference type="Pfam" id="PF00171">
    <property type="entry name" value="Aldedh"/>
    <property type="match status" value="1"/>
</dbReference>
<dbReference type="PANTHER" id="PTHR43111">
    <property type="entry name" value="ALDEHYDE DEHYDROGENASE B-RELATED"/>
    <property type="match status" value="1"/>
</dbReference>
<protein>
    <submittedName>
        <fullName evidence="3">3,4-dehydroadipyl-CoA semialdehyde dehydrogenase</fullName>
    </submittedName>
</protein>
<dbReference type="Gene3D" id="3.40.309.10">
    <property type="entry name" value="Aldehyde Dehydrogenase, Chain A, domain 2"/>
    <property type="match status" value="1"/>
</dbReference>
<dbReference type="Proteomes" id="UP000593594">
    <property type="component" value="Chromosome"/>
</dbReference>
<dbReference type="InterPro" id="IPR016162">
    <property type="entry name" value="Ald_DH_N"/>
</dbReference>
<evidence type="ECO:0000313" key="4">
    <source>
        <dbReference type="Proteomes" id="UP000593594"/>
    </source>
</evidence>
<dbReference type="Gene3D" id="3.40.605.10">
    <property type="entry name" value="Aldehyde Dehydrogenase, Chain A, domain 1"/>
    <property type="match status" value="1"/>
</dbReference>
<dbReference type="RefSeq" id="WP_213160482.1">
    <property type="nucleotide sequence ID" value="NZ_CP058214.1"/>
</dbReference>
<proteinExistence type="predicted"/>
<dbReference type="KEGG" id="kmn:HW532_10720"/>
<accession>A0A7S8C486</accession>
<evidence type="ECO:0000256" key="1">
    <source>
        <dbReference type="ARBA" id="ARBA00023002"/>
    </source>
</evidence>
<evidence type="ECO:0000313" key="3">
    <source>
        <dbReference type="EMBL" id="QPC43120.1"/>
    </source>
</evidence>
<feature type="domain" description="Aldehyde dehydrogenase" evidence="2">
    <location>
        <begin position="11"/>
        <end position="446"/>
    </location>
</feature>
<dbReference type="GO" id="GO:0016620">
    <property type="term" value="F:oxidoreductase activity, acting on the aldehyde or oxo group of donors, NAD or NADP as acceptor"/>
    <property type="evidence" value="ECO:0007669"/>
    <property type="project" value="InterPro"/>
</dbReference>
<sequence>MRLQSYICGRWTDGNGAGRPLRNPVTGEVVAEADASGIDPDAALGFARNEGGAALNALTFAERGAVLKAIADVLAANRDKYGEIARINSGNTAVDAAIDIDGGIGTLRYYARLGRGLGEARTIVEEGRDQLAREPVFFAGHVWTTRPGVAVQVNAFNFPSWGLWEKVATALLAGAPSVAKPATATAWLSHEMVRDVVASGVAPEGALNLVCGGGEGLVGALRPMDSLAFTGSAETARALRADANILARAPRLTVEADSVNATIIGPDAGPGSALFDLAVREIVKALSVKAGQLCTNIRRILVAREHRDALEEAVAARLAGLTVGDPQDETVRVGPLVDKAQQAQALAGIARLGAEARIVAGGGVPETLAGADREAGAFVAPTLLSCADPADGKAVHETEVFGPCATVMPYGTLDEATALAARAGGSLAVSLFSNDPDVLAETALRLAPWHGRVMTVDEEVGRNHTGHPIVMPQCVHSGPGRAGGGEELGGLRGLRFHMHRSAIQGSGTMLDRLEGLCARAAL</sequence>
<name>A0A7S8C486_9HYPH</name>
<dbReference type="InterPro" id="IPR015590">
    <property type="entry name" value="Aldehyde_DH_dom"/>
</dbReference>
<keyword evidence="1" id="KW-0560">Oxidoreductase</keyword>
<gene>
    <name evidence="3" type="ORF">HW532_10720</name>
</gene>
<reference evidence="3 4" key="1">
    <citation type="submission" date="2020-06" db="EMBL/GenBank/DDBJ databases">
        <title>Genome sequence of 2 isolates from Red Sea Mangroves.</title>
        <authorList>
            <person name="Sefrji F."/>
            <person name="Michoud G."/>
            <person name="Merlino G."/>
            <person name="Daffonchio D."/>
        </authorList>
    </citation>
    <scope>NUCLEOTIDE SEQUENCE [LARGE SCALE GENOMIC DNA]</scope>
    <source>
        <strain evidence="3 4">R1DC25</strain>
    </source>
</reference>
<dbReference type="SUPFAM" id="SSF53720">
    <property type="entry name" value="ALDH-like"/>
    <property type="match status" value="1"/>
</dbReference>
<keyword evidence="4" id="KW-1185">Reference proteome</keyword>
<dbReference type="InterPro" id="IPR016163">
    <property type="entry name" value="Ald_DH_C"/>
</dbReference>
<evidence type="ECO:0000259" key="2">
    <source>
        <dbReference type="Pfam" id="PF00171"/>
    </source>
</evidence>
<dbReference type="NCBIfam" id="NF008868">
    <property type="entry name" value="PRK11903.1"/>
    <property type="match status" value="1"/>
</dbReference>
<organism evidence="3 4">
    <name type="scientific">Kaustia mangrovi</name>
    <dbReference type="NCBI Taxonomy" id="2593653"/>
    <lineage>
        <taxon>Bacteria</taxon>
        <taxon>Pseudomonadati</taxon>
        <taxon>Pseudomonadota</taxon>
        <taxon>Alphaproteobacteria</taxon>
        <taxon>Hyphomicrobiales</taxon>
        <taxon>Parvibaculaceae</taxon>
        <taxon>Kaustia</taxon>
    </lineage>
</organism>
<dbReference type="PANTHER" id="PTHR43111:SF1">
    <property type="entry name" value="ALDEHYDE DEHYDROGENASE B-RELATED"/>
    <property type="match status" value="1"/>
</dbReference>
<dbReference type="EMBL" id="CP058214">
    <property type="protein sequence ID" value="QPC43120.1"/>
    <property type="molecule type" value="Genomic_DNA"/>
</dbReference>